<dbReference type="AlphaFoldDB" id="A0AA43QWM8"/>
<evidence type="ECO:0000259" key="5">
    <source>
        <dbReference type="PROSITE" id="PS50865"/>
    </source>
</evidence>
<dbReference type="InterPro" id="IPR027974">
    <property type="entry name" value="DUF4470"/>
</dbReference>
<dbReference type="InterPro" id="IPR002893">
    <property type="entry name" value="Znf_MYND"/>
</dbReference>
<evidence type="ECO:0000256" key="1">
    <source>
        <dbReference type="ARBA" id="ARBA00022723"/>
    </source>
</evidence>
<name>A0AA43QWM8_9LECA</name>
<dbReference type="EMBL" id="JAPUFD010000018">
    <property type="protein sequence ID" value="MDI1492293.1"/>
    <property type="molecule type" value="Genomic_DNA"/>
</dbReference>
<dbReference type="PROSITE" id="PS50865">
    <property type="entry name" value="ZF_MYND_2"/>
    <property type="match status" value="1"/>
</dbReference>
<feature type="domain" description="MYND-type" evidence="5">
    <location>
        <begin position="55"/>
        <end position="96"/>
    </location>
</feature>
<keyword evidence="2 4" id="KW-0863">Zinc-finger</keyword>
<dbReference type="Gene3D" id="6.10.140.2220">
    <property type="match status" value="1"/>
</dbReference>
<proteinExistence type="predicted"/>
<evidence type="ECO:0000313" key="6">
    <source>
        <dbReference type="EMBL" id="MDI1492293.1"/>
    </source>
</evidence>
<dbReference type="Pfam" id="PF14737">
    <property type="entry name" value="DUF4470"/>
    <property type="match status" value="1"/>
</dbReference>
<evidence type="ECO:0000313" key="7">
    <source>
        <dbReference type="Proteomes" id="UP001161017"/>
    </source>
</evidence>
<evidence type="ECO:0000256" key="4">
    <source>
        <dbReference type="PROSITE-ProRule" id="PRU00134"/>
    </source>
</evidence>
<keyword evidence="7" id="KW-1185">Reference proteome</keyword>
<reference evidence="6" key="1">
    <citation type="journal article" date="2023" name="Genome Biol. Evol.">
        <title>First Whole Genome Sequence and Flow Cytometry Genome Size Data for the Lichen-Forming Fungus Ramalina farinacea (Ascomycota).</title>
        <authorList>
            <person name="Llewellyn T."/>
            <person name="Mian S."/>
            <person name="Hill R."/>
            <person name="Leitch I.J."/>
            <person name="Gaya E."/>
        </authorList>
    </citation>
    <scope>NUCLEOTIDE SEQUENCE</scope>
    <source>
        <strain evidence="6">LIQ254RAFAR</strain>
    </source>
</reference>
<evidence type="ECO:0000256" key="3">
    <source>
        <dbReference type="ARBA" id="ARBA00022833"/>
    </source>
</evidence>
<sequence>MPTLQEAIKLEAKEASERGSSSQSPSYARYFTCANVIKDANGKYENCTKRPSSTCGKCALVKKSKECETFVWVDERFQYCSKKCQIDHWPRHREDCNHELLKKDWMPTWHREKRVPMLTFNMRNIQSGYGKFLWGNVPAYDVLQLAKNEGREYDKDLSLCFGASGDLRNMIMTINALHPTYKGRCTSVVNDREEFVAARNTILLILALTLSPDEAPEAMLHVWYSARLTPKIASRLREKVKPMVADVIQKIQNKNDTTILAKTWTSGNATISVRLYKPQWDFVLKMLETRSTVEMTEKKRKYIVMNKDDLDHHERRWWDFSGPLRLSERKFLETGILLPFGHCIDDFTIPNVTLFDPDNNNWSLEELASVRAGYDWNEICVCGGGFVPILDMNGRQFSFVFHMLQEFCDRLQKLSLSLILYQCEASRFSKTISQVPQAEKYFDRIEVSNIADTCHLGLEETLRSFAPMLKRPSENTHATLLMLSQTPVLQARLARGPQWDQKQASAQWDKIMAYRGAPLNKDISINHPAYIQSDSARALVLDNVELFDYYWTKMINAEAIATRTGMCERKVNKIIEKWPICKETDPQKRFL</sequence>
<evidence type="ECO:0000256" key="2">
    <source>
        <dbReference type="ARBA" id="ARBA00022771"/>
    </source>
</evidence>
<keyword evidence="3" id="KW-0862">Zinc</keyword>
<dbReference type="GO" id="GO:0008270">
    <property type="term" value="F:zinc ion binding"/>
    <property type="evidence" value="ECO:0007669"/>
    <property type="project" value="UniProtKB-KW"/>
</dbReference>
<dbReference type="Proteomes" id="UP001161017">
    <property type="component" value="Unassembled WGS sequence"/>
</dbReference>
<keyword evidence="1" id="KW-0479">Metal-binding</keyword>
<organism evidence="6 7">
    <name type="scientific">Ramalina farinacea</name>
    <dbReference type="NCBI Taxonomy" id="258253"/>
    <lineage>
        <taxon>Eukaryota</taxon>
        <taxon>Fungi</taxon>
        <taxon>Dikarya</taxon>
        <taxon>Ascomycota</taxon>
        <taxon>Pezizomycotina</taxon>
        <taxon>Lecanoromycetes</taxon>
        <taxon>OSLEUM clade</taxon>
        <taxon>Lecanoromycetidae</taxon>
        <taxon>Lecanorales</taxon>
        <taxon>Lecanorineae</taxon>
        <taxon>Ramalinaceae</taxon>
        <taxon>Ramalina</taxon>
    </lineage>
</organism>
<accession>A0AA43QWM8</accession>
<comment type="caution">
    <text evidence="6">The sequence shown here is derived from an EMBL/GenBank/DDBJ whole genome shotgun (WGS) entry which is preliminary data.</text>
</comment>
<gene>
    <name evidence="6" type="ORF">OHK93_003505</name>
</gene>
<protein>
    <recommendedName>
        <fullName evidence="5">MYND-type domain-containing protein</fullName>
    </recommendedName>
</protein>